<feature type="domain" description="Transglycosylase SLT" evidence="1">
    <location>
        <begin position="10"/>
        <end position="69"/>
    </location>
</feature>
<dbReference type="STRING" id="1395513.P343_01780"/>
<dbReference type="Pfam" id="PF13406">
    <property type="entry name" value="SLT_2"/>
    <property type="match status" value="1"/>
</dbReference>
<sequence length="85" mass="9638">MIQEPEVTNNSQAIQSYASFSFIPAKMQPGENVPQEYIPIYEAARQRYEVNWQLLAAIHSIETHFSSIRTMVSPIGAIGHMQLCQ</sequence>
<comment type="caution">
    <text evidence="2">The sequence shown here is derived from an EMBL/GenBank/DDBJ whole genome shotgun (WGS) entry which is preliminary data.</text>
</comment>
<dbReference type="Proteomes" id="UP000018296">
    <property type="component" value="Unassembled WGS sequence"/>
</dbReference>
<evidence type="ECO:0000313" key="2">
    <source>
        <dbReference type="EMBL" id="EST13711.1"/>
    </source>
</evidence>
<dbReference type="Gene3D" id="1.10.530.10">
    <property type="match status" value="1"/>
</dbReference>
<dbReference type="InterPro" id="IPR031304">
    <property type="entry name" value="SLT_2"/>
</dbReference>
<gene>
    <name evidence="2" type="ORF">P343_01780</name>
</gene>
<evidence type="ECO:0000259" key="1">
    <source>
        <dbReference type="Pfam" id="PF13406"/>
    </source>
</evidence>
<proteinExistence type="predicted"/>
<dbReference type="SUPFAM" id="SSF53955">
    <property type="entry name" value="Lysozyme-like"/>
    <property type="match status" value="1"/>
</dbReference>
<dbReference type="RefSeq" id="WP_023508670.1">
    <property type="nucleotide sequence ID" value="NZ_AWTC01000001.1"/>
</dbReference>
<keyword evidence="3" id="KW-1185">Reference proteome</keyword>
<reference evidence="2 3" key="1">
    <citation type="journal article" date="2013" name="Genome Announc.">
        <title>Genome Sequence of Sporolactobacillus laevolacticus DSM442, an Efficient Polymer-Grade D-Lactate Producer from Agricultural Waste Cottonseed as a Nitrogen Source.</title>
        <authorList>
            <person name="Wang H."/>
            <person name="Wang L."/>
            <person name="Ju J."/>
            <person name="Yu B."/>
            <person name="Ma Y."/>
        </authorList>
    </citation>
    <scope>NUCLEOTIDE SEQUENCE [LARGE SCALE GENOMIC DNA]</scope>
    <source>
        <strain evidence="2 3">DSM 442</strain>
    </source>
</reference>
<dbReference type="AlphaFoldDB" id="V6J3H7"/>
<name>V6J3H7_9BACL</name>
<dbReference type="eggNOG" id="COG0741">
    <property type="taxonomic scope" value="Bacteria"/>
</dbReference>
<evidence type="ECO:0000313" key="3">
    <source>
        <dbReference type="Proteomes" id="UP000018296"/>
    </source>
</evidence>
<accession>V6J3H7</accession>
<dbReference type="InterPro" id="IPR023346">
    <property type="entry name" value="Lysozyme-like_dom_sf"/>
</dbReference>
<organism evidence="2 3">
    <name type="scientific">Sporolactobacillus laevolacticus DSM 442</name>
    <dbReference type="NCBI Taxonomy" id="1395513"/>
    <lineage>
        <taxon>Bacteria</taxon>
        <taxon>Bacillati</taxon>
        <taxon>Bacillota</taxon>
        <taxon>Bacilli</taxon>
        <taxon>Bacillales</taxon>
        <taxon>Sporolactobacillaceae</taxon>
        <taxon>Sporolactobacillus</taxon>
    </lineage>
</organism>
<protein>
    <recommendedName>
        <fullName evidence="1">Transglycosylase SLT domain-containing protein</fullName>
    </recommendedName>
</protein>
<dbReference type="EMBL" id="AWTC01000001">
    <property type="protein sequence ID" value="EST13711.1"/>
    <property type="molecule type" value="Genomic_DNA"/>
</dbReference>